<dbReference type="SUPFAM" id="SSF63491">
    <property type="entry name" value="BAG domain"/>
    <property type="match status" value="1"/>
</dbReference>
<evidence type="ECO:0000259" key="3">
    <source>
        <dbReference type="PROSITE" id="PS50053"/>
    </source>
</evidence>
<dbReference type="Pfam" id="PF00240">
    <property type="entry name" value="ubiquitin"/>
    <property type="match status" value="1"/>
</dbReference>
<dbReference type="InterPro" id="IPR036533">
    <property type="entry name" value="BAG_dom_sf"/>
</dbReference>
<keyword evidence="1" id="KW-0143">Chaperone</keyword>
<proteinExistence type="predicted"/>
<dbReference type="GO" id="GO:0051087">
    <property type="term" value="F:protein-folding chaperone binding"/>
    <property type="evidence" value="ECO:0007669"/>
    <property type="project" value="InterPro"/>
</dbReference>
<dbReference type="Pfam" id="PF02179">
    <property type="entry name" value="BAG"/>
    <property type="match status" value="1"/>
</dbReference>
<sequence>MSKSTITNPKGSVPLQNNEIEWELRPGGMLVQRREDEDDGETGASSLGPMIKITVSNGKHQHEVFVPAQSTFGDIKKFISQKTGLEANEQRLLFRGKEKEDDEHLHMAGVKDNSKILLMEDPATRLRKVEEVKKSNEISKASEAIAGIRSEVDKLSEKVSALEVSVRGGTKVPEKEFDISTELLMRQLLKLDGVEAEGEAKLQRKAEVRRVQNFVEALDTLKARNSNPFNNNSNAVSVTTKWETFDSGVGSLNAPPPISSSTKVTQDWEHPPPISSSTKVTQDWEQFD</sequence>
<dbReference type="Gene3D" id="3.10.20.90">
    <property type="entry name" value="Phosphatidylinositol 3-kinase Catalytic Subunit, Chain A, domain 1"/>
    <property type="match status" value="1"/>
</dbReference>
<dbReference type="SUPFAM" id="SSF54236">
    <property type="entry name" value="Ubiquitin-like"/>
    <property type="match status" value="1"/>
</dbReference>
<name>A0A6P4AJ22_ZIZJJ</name>
<dbReference type="Proteomes" id="UP001652623">
    <property type="component" value="Chromosome 6"/>
</dbReference>
<dbReference type="GO" id="GO:0000774">
    <property type="term" value="F:adenyl-nucleotide exchange factor activity"/>
    <property type="evidence" value="ECO:0007669"/>
    <property type="project" value="TreeGrafter"/>
</dbReference>
<dbReference type="GO" id="GO:0050821">
    <property type="term" value="P:protein stabilization"/>
    <property type="evidence" value="ECO:0007669"/>
    <property type="project" value="TreeGrafter"/>
</dbReference>
<keyword evidence="5" id="KW-1185">Reference proteome</keyword>
<dbReference type="SMART" id="SM00213">
    <property type="entry name" value="UBQ"/>
    <property type="match status" value="1"/>
</dbReference>
<dbReference type="RefSeq" id="XP_015897618.3">
    <property type="nucleotide sequence ID" value="XM_016042132.4"/>
</dbReference>
<dbReference type="PROSITE" id="PS51035">
    <property type="entry name" value="BAG"/>
    <property type="match status" value="1"/>
</dbReference>
<feature type="compositionally biased region" description="Polar residues" evidence="2">
    <location>
        <begin position="275"/>
        <end position="288"/>
    </location>
</feature>
<evidence type="ECO:0000256" key="1">
    <source>
        <dbReference type="ARBA" id="ARBA00023186"/>
    </source>
</evidence>
<protein>
    <submittedName>
        <fullName evidence="6">BAG family molecular chaperone regulator 4 isoform X1</fullName>
    </submittedName>
</protein>
<dbReference type="SMART" id="SM00264">
    <property type="entry name" value="BAG"/>
    <property type="match status" value="1"/>
</dbReference>
<evidence type="ECO:0000259" key="4">
    <source>
        <dbReference type="PROSITE" id="PS51035"/>
    </source>
</evidence>
<feature type="region of interest" description="Disordered" evidence="2">
    <location>
        <begin position="249"/>
        <end position="288"/>
    </location>
</feature>
<dbReference type="InterPro" id="IPR029071">
    <property type="entry name" value="Ubiquitin-like_domsf"/>
</dbReference>
<gene>
    <name evidence="6" type="primary">LOC107431248</name>
</gene>
<dbReference type="PROSITE" id="PS50053">
    <property type="entry name" value="UBIQUITIN_2"/>
    <property type="match status" value="1"/>
</dbReference>
<dbReference type="FunCoup" id="A0A6P4AJ22">
    <property type="interactions" value="481"/>
</dbReference>
<dbReference type="GeneID" id="107431248"/>
<accession>A0A6P4AJ22</accession>
<dbReference type="KEGG" id="zju:107431248"/>
<feature type="domain" description="Ubiquitin-like" evidence="3">
    <location>
        <begin position="51"/>
        <end position="119"/>
    </location>
</feature>
<feature type="domain" description="BAG" evidence="4">
    <location>
        <begin position="144"/>
        <end position="222"/>
    </location>
</feature>
<dbReference type="InterPro" id="IPR039773">
    <property type="entry name" value="BAG_chaperone_regulator"/>
</dbReference>
<dbReference type="InterPro" id="IPR003103">
    <property type="entry name" value="BAG_domain"/>
</dbReference>
<dbReference type="PANTHER" id="PTHR12329">
    <property type="entry name" value="BCL2-ASSOCIATED ATHANOGENE"/>
    <property type="match status" value="1"/>
</dbReference>
<dbReference type="InParanoid" id="A0A6P4AJ22"/>
<dbReference type="Gene3D" id="1.20.58.120">
    <property type="entry name" value="BAG domain"/>
    <property type="match status" value="1"/>
</dbReference>
<dbReference type="PANTHER" id="PTHR12329:SF40">
    <property type="entry name" value="BAG FAMILY MOLECULAR CHAPERONE REGULATOR 4"/>
    <property type="match status" value="1"/>
</dbReference>
<organism evidence="5 6">
    <name type="scientific">Ziziphus jujuba</name>
    <name type="common">Chinese jujube</name>
    <name type="synonym">Ziziphus sativa</name>
    <dbReference type="NCBI Taxonomy" id="326968"/>
    <lineage>
        <taxon>Eukaryota</taxon>
        <taxon>Viridiplantae</taxon>
        <taxon>Streptophyta</taxon>
        <taxon>Embryophyta</taxon>
        <taxon>Tracheophyta</taxon>
        <taxon>Spermatophyta</taxon>
        <taxon>Magnoliopsida</taxon>
        <taxon>eudicotyledons</taxon>
        <taxon>Gunneridae</taxon>
        <taxon>Pentapetalae</taxon>
        <taxon>rosids</taxon>
        <taxon>fabids</taxon>
        <taxon>Rosales</taxon>
        <taxon>Rhamnaceae</taxon>
        <taxon>Paliureae</taxon>
        <taxon>Ziziphus</taxon>
    </lineage>
</organism>
<evidence type="ECO:0000313" key="6">
    <source>
        <dbReference type="RefSeq" id="XP_015897618.3"/>
    </source>
</evidence>
<evidence type="ECO:0000313" key="5">
    <source>
        <dbReference type="Proteomes" id="UP001652623"/>
    </source>
</evidence>
<evidence type="ECO:0000256" key="2">
    <source>
        <dbReference type="SAM" id="MobiDB-lite"/>
    </source>
</evidence>
<dbReference type="GO" id="GO:0005737">
    <property type="term" value="C:cytoplasm"/>
    <property type="evidence" value="ECO:0007669"/>
    <property type="project" value="TreeGrafter"/>
</dbReference>
<dbReference type="AlphaFoldDB" id="A0A6P4AJ22"/>
<reference evidence="6" key="1">
    <citation type="submission" date="2025-08" db="UniProtKB">
        <authorList>
            <consortium name="RefSeq"/>
        </authorList>
    </citation>
    <scope>IDENTIFICATION</scope>
    <source>
        <tissue evidence="6">Seedling</tissue>
    </source>
</reference>
<dbReference type="InterPro" id="IPR000626">
    <property type="entry name" value="Ubiquitin-like_dom"/>
</dbReference>